<reference evidence="1 2" key="1">
    <citation type="submission" date="2024-02" db="EMBL/GenBank/DDBJ databases">
        <authorList>
            <person name="Chen Y."/>
            <person name="Shah S."/>
            <person name="Dougan E. K."/>
            <person name="Thang M."/>
            <person name="Chan C."/>
        </authorList>
    </citation>
    <scope>NUCLEOTIDE SEQUENCE [LARGE SCALE GENOMIC DNA]</scope>
</reference>
<organism evidence="1 2">
    <name type="scientific">Durusdinium trenchii</name>
    <dbReference type="NCBI Taxonomy" id="1381693"/>
    <lineage>
        <taxon>Eukaryota</taxon>
        <taxon>Sar</taxon>
        <taxon>Alveolata</taxon>
        <taxon>Dinophyceae</taxon>
        <taxon>Suessiales</taxon>
        <taxon>Symbiodiniaceae</taxon>
        <taxon>Durusdinium</taxon>
    </lineage>
</organism>
<gene>
    <name evidence="1" type="ORF">SCF082_LOCUS17232</name>
</gene>
<evidence type="ECO:0000313" key="2">
    <source>
        <dbReference type="Proteomes" id="UP001642464"/>
    </source>
</evidence>
<name>A0ABP0KG52_9DINO</name>
<sequence length="291" mass="32708">MNPKLLLPILGLLDQIPLPGPEGRNDFVELCAGEGHLSRALWSCGYHGKAFDVRFSKNHNLLRTVGFLTVLAAVRNIRPGGCIVAAPPCGTWVFLSSPSTGRTWMDPEGFKTKTCVLNNILVMRVLYILWYAWQRGVFFIWEQPLSSVMFAWKPVQMFLASCNARRVSFPMGSFGAKTMKFTTIWGTLPSLHSLKRPINIKQLREALARTSVSLVKKSIDKSGKRRIAGDKKKLADSAVYPRDFGMAVAALFRKEGCRQAAELDFQYKASAEDMGALEDFRFGKNAWWRKL</sequence>
<protein>
    <submittedName>
        <fullName evidence="1">Rhamnose biosynthetic enzyme 1</fullName>
    </submittedName>
</protein>
<comment type="caution">
    <text evidence="1">The sequence shown here is derived from an EMBL/GenBank/DDBJ whole genome shotgun (WGS) entry which is preliminary data.</text>
</comment>
<dbReference type="Proteomes" id="UP001642464">
    <property type="component" value="Unassembled WGS sequence"/>
</dbReference>
<evidence type="ECO:0000313" key="1">
    <source>
        <dbReference type="EMBL" id="CAK9025813.1"/>
    </source>
</evidence>
<keyword evidence="2" id="KW-1185">Reference proteome</keyword>
<dbReference type="EMBL" id="CAXAMM010011336">
    <property type="protein sequence ID" value="CAK9025813.1"/>
    <property type="molecule type" value="Genomic_DNA"/>
</dbReference>
<accession>A0ABP0KG52</accession>
<proteinExistence type="predicted"/>